<feature type="transmembrane region" description="Helical" evidence="1">
    <location>
        <begin position="57"/>
        <end position="75"/>
    </location>
</feature>
<feature type="transmembrane region" description="Helical" evidence="1">
    <location>
        <begin position="212"/>
        <end position="228"/>
    </location>
</feature>
<dbReference type="InterPro" id="IPR007294">
    <property type="entry name" value="DUF401"/>
</dbReference>
<dbReference type="PANTHER" id="PTHR39556:SF1">
    <property type="entry name" value="PROTEIN, PUTATIVE-RELATED"/>
    <property type="match status" value="1"/>
</dbReference>
<keyword evidence="1" id="KW-0472">Membrane</keyword>
<keyword evidence="3" id="KW-1185">Reference proteome</keyword>
<dbReference type="InParanoid" id="B2A5U0"/>
<accession>B2A5U0</accession>
<evidence type="ECO:0000313" key="3">
    <source>
        <dbReference type="Proteomes" id="UP000001683"/>
    </source>
</evidence>
<feature type="transmembrane region" description="Helical" evidence="1">
    <location>
        <begin position="95"/>
        <end position="120"/>
    </location>
</feature>
<dbReference type="EMBL" id="CP001034">
    <property type="protein sequence ID" value="ACB84033.1"/>
    <property type="molecule type" value="Genomic_DNA"/>
</dbReference>
<protein>
    <recommendedName>
        <fullName evidence="4">DUF401 family protein</fullName>
    </recommendedName>
</protein>
<feature type="transmembrane region" description="Helical" evidence="1">
    <location>
        <begin position="234"/>
        <end position="252"/>
    </location>
</feature>
<dbReference type="Pfam" id="PF04165">
    <property type="entry name" value="DUF401"/>
    <property type="match status" value="1"/>
</dbReference>
<dbReference type="Proteomes" id="UP000001683">
    <property type="component" value="Chromosome"/>
</dbReference>
<reference evidence="2 3" key="2">
    <citation type="journal article" date="2011" name="J. Bacteriol.">
        <title>Complete genome sequence of the anaerobic, halophilic alkalithermophile Natranaerobius thermophilus JW/NM-WN-LF.</title>
        <authorList>
            <person name="Zhao B."/>
            <person name="Mesbah N.M."/>
            <person name="Dalin E."/>
            <person name="Goodwin L."/>
            <person name="Nolan M."/>
            <person name="Pitluck S."/>
            <person name="Chertkov O."/>
            <person name="Brettin T.S."/>
            <person name="Han J."/>
            <person name="Larimer F.W."/>
            <person name="Land M.L."/>
            <person name="Hauser L."/>
            <person name="Kyrpides N."/>
            <person name="Wiegel J."/>
        </authorList>
    </citation>
    <scope>NUCLEOTIDE SEQUENCE [LARGE SCALE GENOMIC DNA]</scope>
    <source>
        <strain evidence="3">ATCC BAA-1301 / DSM 18059 / JW/NM-WN-LF</strain>
    </source>
</reference>
<reference evidence="2 3" key="1">
    <citation type="submission" date="2008-04" db="EMBL/GenBank/DDBJ databases">
        <title>Complete sequence of chromosome of Natranaerobius thermophilus JW/NM-WN-LF.</title>
        <authorList>
            <consortium name="US DOE Joint Genome Institute"/>
            <person name="Copeland A."/>
            <person name="Lucas S."/>
            <person name="Lapidus A."/>
            <person name="Glavina del Rio T."/>
            <person name="Dalin E."/>
            <person name="Tice H."/>
            <person name="Bruce D."/>
            <person name="Goodwin L."/>
            <person name="Pitluck S."/>
            <person name="Chertkov O."/>
            <person name="Brettin T."/>
            <person name="Detter J.C."/>
            <person name="Han C."/>
            <person name="Kuske C.R."/>
            <person name="Schmutz J."/>
            <person name="Larimer F."/>
            <person name="Land M."/>
            <person name="Hauser L."/>
            <person name="Kyrpides N."/>
            <person name="Lykidis A."/>
            <person name="Mesbah N.M."/>
            <person name="Wiegel J."/>
        </authorList>
    </citation>
    <scope>NUCLEOTIDE SEQUENCE [LARGE SCALE GENOMIC DNA]</scope>
    <source>
        <strain evidence="3">ATCC BAA-1301 / DSM 18059 / JW/NM-WN-LF</strain>
    </source>
</reference>
<dbReference type="STRING" id="457570.Nther_0437"/>
<dbReference type="RefSeq" id="WP_012446920.1">
    <property type="nucleotide sequence ID" value="NC_010718.1"/>
</dbReference>
<feature type="transmembrane region" description="Helical" evidence="1">
    <location>
        <begin position="355"/>
        <end position="378"/>
    </location>
</feature>
<proteinExistence type="predicted"/>
<dbReference type="AlphaFoldDB" id="B2A5U0"/>
<evidence type="ECO:0008006" key="4">
    <source>
        <dbReference type="Google" id="ProtNLM"/>
    </source>
</evidence>
<feature type="transmembrane region" description="Helical" evidence="1">
    <location>
        <begin position="172"/>
        <end position="191"/>
    </location>
</feature>
<keyword evidence="1" id="KW-1133">Transmembrane helix</keyword>
<evidence type="ECO:0000313" key="2">
    <source>
        <dbReference type="EMBL" id="ACB84033.1"/>
    </source>
</evidence>
<feature type="transmembrane region" description="Helical" evidence="1">
    <location>
        <begin position="390"/>
        <end position="412"/>
    </location>
</feature>
<keyword evidence="1" id="KW-0812">Transmembrane</keyword>
<organism evidence="2 3">
    <name type="scientific">Natranaerobius thermophilus (strain ATCC BAA-1301 / DSM 18059 / JW/NM-WN-LF)</name>
    <dbReference type="NCBI Taxonomy" id="457570"/>
    <lineage>
        <taxon>Bacteria</taxon>
        <taxon>Bacillati</taxon>
        <taxon>Bacillota</taxon>
        <taxon>Clostridia</taxon>
        <taxon>Natranaerobiales</taxon>
        <taxon>Natranaerobiaceae</taxon>
        <taxon>Natranaerobius</taxon>
    </lineage>
</organism>
<name>B2A5U0_NATTJ</name>
<dbReference type="HOGENOM" id="CLU_056143_0_0_9"/>
<dbReference type="OrthoDB" id="367235at2"/>
<dbReference type="PANTHER" id="PTHR39556">
    <property type="entry name" value="PROTEIN, PUTATIVE-RELATED"/>
    <property type="match status" value="1"/>
</dbReference>
<dbReference type="eggNOG" id="COG1906">
    <property type="taxonomic scope" value="Bacteria"/>
</dbReference>
<feature type="transmembrane region" description="Helical" evidence="1">
    <location>
        <begin position="25"/>
        <end position="45"/>
    </location>
</feature>
<gene>
    <name evidence="2" type="ordered locus">Nther_0437</name>
</gene>
<evidence type="ECO:0000256" key="1">
    <source>
        <dbReference type="SAM" id="Phobius"/>
    </source>
</evidence>
<feature type="transmembrane region" description="Helical" evidence="1">
    <location>
        <begin position="272"/>
        <end position="290"/>
    </location>
</feature>
<sequence>MEVAGVLLGLVVIMSLTYRRVPIGASMLIASAVIAIMAKMPLSTVRGTLLAAIKDDMTIKLVLIVFLIGILGSLLKETGSLDIMLNKLGGLIKDIRILIVLLPSLIGLLTVPGGAVLSAPMVEKAGDKINISREKLCAANIVFRHLWYFVFPLYPTLILVTEMGDIEMHQFLLFNLPIVIIVFLVSFYYLFYGVTDYKQKSDSSSSSRIRDFTSFIRSISPILVAVFMAMFFDIYLPIALLLGTILAFINYLETKEGQQYIMEQIRNRFKYVKAGMNFNMVLAIIGIMVFKDFVEASGAINLIANWMVSLGVSLEILILAATFVTGFLTANHIAGVGIIYPVLSPLFPAAEYVPLMGLLFAGGVTGYLISPMHLCLILTREYFEVAFFRMYLHVVPLILMMLLGAGLTAFFWQLF</sequence>
<feature type="transmembrane region" description="Helical" evidence="1">
    <location>
        <begin position="141"/>
        <end position="160"/>
    </location>
</feature>
<dbReference type="KEGG" id="nth:Nther_0437"/>